<gene>
    <name evidence="2" type="ORF">CNF02_12570</name>
</gene>
<evidence type="ECO:0000313" key="2">
    <source>
        <dbReference type="EMBL" id="PDH32281.1"/>
    </source>
</evidence>
<organism evidence="2 3">
    <name type="scientific">OM182 bacterium MED-G28</name>
    <dbReference type="NCBI Taxonomy" id="1986256"/>
    <lineage>
        <taxon>Bacteria</taxon>
        <taxon>Pseudomonadati</taxon>
        <taxon>Pseudomonadota</taxon>
        <taxon>Gammaproteobacteria</taxon>
        <taxon>OMG group</taxon>
        <taxon>OM182 clade</taxon>
    </lineage>
</organism>
<reference evidence="2 3" key="1">
    <citation type="submission" date="2017-08" db="EMBL/GenBank/DDBJ databases">
        <title>Fine stratification of microbial communities through a metagenomic profile of the photic zone.</title>
        <authorList>
            <person name="Haro-Moreno J.M."/>
            <person name="Lopez-Perez M."/>
            <person name="De La Torre J."/>
            <person name="Picazo A."/>
            <person name="Camacho A."/>
            <person name="Rodriguez-Valera F."/>
        </authorList>
    </citation>
    <scope>NUCLEOTIDE SEQUENCE [LARGE SCALE GENOMIC DNA]</scope>
    <source>
        <strain evidence="2">MED-G28</strain>
    </source>
</reference>
<proteinExistence type="predicted"/>
<accession>A0A2A5W7E3</accession>
<sequence length="231" mass="27487">MKVRDSKISRQKEQSADNSRLFWIRTWMCVWFLFPPLLMAQASSLEIEYSQFDESAFEPLVLMALQLQENDQHVEAVDVMEKAWQVNRVSSGLYNESQIGLIEHMIESEIELENWDDVSRHYDYLEHLYYRIYDVDDPKLESGLQKLSSWYVHAFISNLNVKRLEHLRKAHKILKRRLEIAELTLDEDHPKFDFLQESITISEYQLYLASDIHKAHVHQSRVRDQYIAGIN</sequence>
<dbReference type="Gene3D" id="1.25.40.10">
    <property type="entry name" value="Tetratricopeptide repeat domain"/>
    <property type="match status" value="1"/>
</dbReference>
<protein>
    <submittedName>
        <fullName evidence="2">Uncharacterized protein</fullName>
    </submittedName>
</protein>
<keyword evidence="1" id="KW-0472">Membrane</keyword>
<evidence type="ECO:0000313" key="3">
    <source>
        <dbReference type="Proteomes" id="UP000219329"/>
    </source>
</evidence>
<comment type="caution">
    <text evidence="2">The sequence shown here is derived from an EMBL/GenBank/DDBJ whole genome shotgun (WGS) entry which is preliminary data.</text>
</comment>
<evidence type="ECO:0000256" key="1">
    <source>
        <dbReference type="SAM" id="Phobius"/>
    </source>
</evidence>
<dbReference type="Proteomes" id="UP000219329">
    <property type="component" value="Unassembled WGS sequence"/>
</dbReference>
<feature type="transmembrane region" description="Helical" evidence="1">
    <location>
        <begin position="21"/>
        <end position="40"/>
    </location>
</feature>
<name>A0A2A5W7E3_9GAMM</name>
<keyword evidence="1" id="KW-0812">Transmembrane</keyword>
<dbReference type="EMBL" id="NTJZ01000019">
    <property type="protein sequence ID" value="PDH32281.1"/>
    <property type="molecule type" value="Genomic_DNA"/>
</dbReference>
<keyword evidence="1" id="KW-1133">Transmembrane helix</keyword>
<dbReference type="InterPro" id="IPR011990">
    <property type="entry name" value="TPR-like_helical_dom_sf"/>
</dbReference>
<dbReference type="AlphaFoldDB" id="A0A2A5W7E3"/>